<proteinExistence type="predicted"/>
<comment type="caution">
    <text evidence="4">The sequence shown here is derived from an EMBL/GenBank/DDBJ whole genome shotgun (WGS) entry which is preliminary data.</text>
</comment>
<evidence type="ECO:0000313" key="5">
    <source>
        <dbReference type="Proteomes" id="UP001228636"/>
    </source>
</evidence>
<name>A0AAJ1QUP1_9FLAO</name>
<evidence type="ECO:0000256" key="3">
    <source>
        <dbReference type="NCBIfam" id="TIGR00126"/>
    </source>
</evidence>
<protein>
    <recommendedName>
        <fullName evidence="3">Deoxyribose-phosphate aldolase</fullName>
        <ecNumber evidence="3">4.1.2.4</ecNumber>
    </recommendedName>
</protein>
<gene>
    <name evidence="4" type="primary">deoC</name>
    <name evidence="4" type="ORF">QWY81_02960</name>
</gene>
<dbReference type="GO" id="GO:0005737">
    <property type="term" value="C:cytoplasm"/>
    <property type="evidence" value="ECO:0007669"/>
    <property type="project" value="InterPro"/>
</dbReference>
<evidence type="ECO:0000256" key="1">
    <source>
        <dbReference type="ARBA" id="ARBA00022490"/>
    </source>
</evidence>
<dbReference type="PANTHER" id="PTHR10889">
    <property type="entry name" value="DEOXYRIBOSE-PHOSPHATE ALDOLASE"/>
    <property type="match status" value="1"/>
</dbReference>
<dbReference type="AlphaFoldDB" id="A0AAJ1QUP1"/>
<dbReference type="GO" id="GO:0016052">
    <property type="term" value="P:carbohydrate catabolic process"/>
    <property type="evidence" value="ECO:0007669"/>
    <property type="project" value="TreeGrafter"/>
</dbReference>
<evidence type="ECO:0000313" key="4">
    <source>
        <dbReference type="EMBL" id="MDN3618415.1"/>
    </source>
</evidence>
<organism evidence="4 5">
    <name type="scientific">Polaribacter sejongensis</name>
    <dbReference type="NCBI Taxonomy" id="985043"/>
    <lineage>
        <taxon>Bacteria</taxon>
        <taxon>Pseudomonadati</taxon>
        <taxon>Bacteroidota</taxon>
        <taxon>Flavobacteriia</taxon>
        <taxon>Flavobacteriales</taxon>
        <taxon>Flavobacteriaceae</taxon>
    </lineage>
</organism>
<dbReference type="GO" id="GO:0004139">
    <property type="term" value="F:deoxyribose-phosphate aldolase activity"/>
    <property type="evidence" value="ECO:0007669"/>
    <property type="project" value="UniProtKB-UniRule"/>
</dbReference>
<sequence>MKISQYLDATYLKTASQANLTEEENKQNVIDLIQEAILYDYKLIMIRAKYIPLAKEMLQEANKSILIGTVIGFHEGTYTTQEKLEEAQEAINLGADELDFVVNYEAFKRGELQLVTNEITKGIALALDNNKVIKWIIEVAALTNKEIIVISRLIKNIVFTDFGEENAENVFVKSSTGFFKTENNLPNGATLETMKLIAENAKPLKIKAAGGVRDYETALKMVALGVDRIGTSSSKEIVNKEQNSNSGY</sequence>
<dbReference type="SUPFAM" id="SSF51569">
    <property type="entry name" value="Aldolase"/>
    <property type="match status" value="1"/>
</dbReference>
<dbReference type="EC" id="4.1.2.4" evidence="3"/>
<dbReference type="Proteomes" id="UP001228636">
    <property type="component" value="Unassembled WGS sequence"/>
</dbReference>
<dbReference type="NCBIfam" id="TIGR00126">
    <property type="entry name" value="deoC"/>
    <property type="match status" value="1"/>
</dbReference>
<dbReference type="GO" id="GO:0009264">
    <property type="term" value="P:deoxyribonucleotide catabolic process"/>
    <property type="evidence" value="ECO:0007669"/>
    <property type="project" value="UniProtKB-UniRule"/>
</dbReference>
<reference evidence="4 5" key="1">
    <citation type="journal article" date="2014" name="Int. J. Syst. Evol. Microbiol.">
        <title>Complete genome sequence of Corynebacterium casei LMG S-19264T (=DSM 44701T), isolated from a smear-ripened cheese.</title>
        <authorList>
            <consortium name="US DOE Joint Genome Institute (JGI-PGF)"/>
            <person name="Walter F."/>
            <person name="Albersmeier A."/>
            <person name="Kalinowski J."/>
            <person name="Ruckert C."/>
        </authorList>
    </citation>
    <scope>NUCLEOTIDE SEQUENCE [LARGE SCALE GENOMIC DNA]</scope>
    <source>
        <strain evidence="4 5">CECT 8670</strain>
    </source>
</reference>
<evidence type="ECO:0000256" key="2">
    <source>
        <dbReference type="ARBA" id="ARBA00023270"/>
    </source>
</evidence>
<keyword evidence="4" id="KW-0456">Lyase</keyword>
<accession>A0AAJ1QUP1</accession>
<dbReference type="InterPro" id="IPR002915">
    <property type="entry name" value="DeoC/FbaB/LacD_aldolase"/>
</dbReference>
<dbReference type="Pfam" id="PF01791">
    <property type="entry name" value="DeoC"/>
    <property type="match status" value="1"/>
</dbReference>
<dbReference type="RefSeq" id="WP_261972002.1">
    <property type="nucleotide sequence ID" value="NZ_CP103460.1"/>
</dbReference>
<dbReference type="PIRSF" id="PIRSF001357">
    <property type="entry name" value="DeoC"/>
    <property type="match status" value="1"/>
</dbReference>
<dbReference type="InterPro" id="IPR013785">
    <property type="entry name" value="Aldolase_TIM"/>
</dbReference>
<dbReference type="Gene3D" id="3.20.20.70">
    <property type="entry name" value="Aldolase class I"/>
    <property type="match status" value="1"/>
</dbReference>
<dbReference type="InterPro" id="IPR011343">
    <property type="entry name" value="DeoC"/>
</dbReference>
<dbReference type="PANTHER" id="PTHR10889:SF1">
    <property type="entry name" value="DEOXYRIBOSE-PHOSPHATE ALDOLASE"/>
    <property type="match status" value="1"/>
</dbReference>
<dbReference type="EMBL" id="JAUFQH010000003">
    <property type="protein sequence ID" value="MDN3618415.1"/>
    <property type="molecule type" value="Genomic_DNA"/>
</dbReference>
<dbReference type="SMART" id="SM01133">
    <property type="entry name" value="DeoC"/>
    <property type="match status" value="1"/>
</dbReference>
<keyword evidence="2" id="KW-0704">Schiff base</keyword>
<keyword evidence="1" id="KW-0963">Cytoplasm</keyword>